<evidence type="ECO:0000313" key="2">
    <source>
        <dbReference type="EMBL" id="KLN58728.1"/>
    </source>
</evidence>
<dbReference type="SUPFAM" id="SSF48452">
    <property type="entry name" value="TPR-like"/>
    <property type="match status" value="1"/>
</dbReference>
<feature type="region of interest" description="Disordered" evidence="1">
    <location>
        <begin position="155"/>
        <end position="183"/>
    </location>
</feature>
<reference evidence="2 3" key="1">
    <citation type="submission" date="2015-03" db="EMBL/GenBank/DDBJ databases">
        <title>Genome sequence of Variovorax paradoxus TBEA6.</title>
        <authorList>
            <person name="Poehlein A."/>
            <person name="Schuldes J."/>
            <person name="Wuebbeler J.H."/>
            <person name="Hiessl S."/>
            <person name="Steinbuechel A."/>
            <person name="Daniel R."/>
        </authorList>
    </citation>
    <scope>NUCLEOTIDE SEQUENCE [LARGE SCALE GENOMIC DNA]</scope>
    <source>
        <strain evidence="2 3">TBEA6</strain>
    </source>
</reference>
<dbReference type="Gene3D" id="1.25.40.10">
    <property type="entry name" value="Tetratricopeptide repeat domain"/>
    <property type="match status" value="1"/>
</dbReference>
<accession>A0A0H2M8P6</accession>
<dbReference type="PATRIC" id="fig|34073.19.peg.88"/>
<dbReference type="InterPro" id="IPR011990">
    <property type="entry name" value="TPR-like_helical_dom_sf"/>
</dbReference>
<name>A0A0H2M8P6_VARPD</name>
<dbReference type="Proteomes" id="UP000035170">
    <property type="component" value="Unassembled WGS sequence"/>
</dbReference>
<dbReference type="RefSeq" id="WP_047782877.1">
    <property type="nucleotide sequence ID" value="NZ_JZWI01000001.1"/>
</dbReference>
<evidence type="ECO:0008006" key="4">
    <source>
        <dbReference type="Google" id="ProtNLM"/>
    </source>
</evidence>
<sequence>MKRRTVHLVFGVLSLCCIGVALERGLRLRHTTGLNAEIARIAATPVGKDAAAAPLSAPRELQLAQAVALSKAGAHDAALKGYASLIQAGERDPVAQQALFNLGNMYLRQGMAQDAGALPLFELGKQRLRDLLRAAPQDWDARYNLERALRLAPEDQEAFSAEQQPAHEQRRVRVPGFVAGDLP</sequence>
<dbReference type="AlphaFoldDB" id="A0A0H2M8P6"/>
<keyword evidence="3" id="KW-1185">Reference proteome</keyword>
<protein>
    <recommendedName>
        <fullName evidence="4">MxaK protein</fullName>
    </recommendedName>
</protein>
<evidence type="ECO:0000313" key="3">
    <source>
        <dbReference type="Proteomes" id="UP000035170"/>
    </source>
</evidence>
<gene>
    <name evidence="2" type="ORF">VPARA_00900</name>
</gene>
<comment type="caution">
    <text evidence="2">The sequence shown here is derived from an EMBL/GenBank/DDBJ whole genome shotgun (WGS) entry which is preliminary data.</text>
</comment>
<dbReference type="EMBL" id="JZWI01000001">
    <property type="protein sequence ID" value="KLN58728.1"/>
    <property type="molecule type" value="Genomic_DNA"/>
</dbReference>
<evidence type="ECO:0000256" key="1">
    <source>
        <dbReference type="SAM" id="MobiDB-lite"/>
    </source>
</evidence>
<proteinExistence type="predicted"/>
<organism evidence="2 3">
    <name type="scientific">Variovorax paradoxus</name>
    <dbReference type="NCBI Taxonomy" id="34073"/>
    <lineage>
        <taxon>Bacteria</taxon>
        <taxon>Pseudomonadati</taxon>
        <taxon>Pseudomonadota</taxon>
        <taxon>Betaproteobacteria</taxon>
        <taxon>Burkholderiales</taxon>
        <taxon>Comamonadaceae</taxon>
        <taxon>Variovorax</taxon>
    </lineage>
</organism>